<dbReference type="InterPro" id="IPR016135">
    <property type="entry name" value="UBQ-conjugating_enzyme/RWD"/>
</dbReference>
<evidence type="ECO:0000313" key="3">
    <source>
        <dbReference type="EMBL" id="GFR19871.1"/>
    </source>
</evidence>
<dbReference type="SUPFAM" id="SSF54495">
    <property type="entry name" value="UBC-like"/>
    <property type="match status" value="1"/>
</dbReference>
<feature type="region of interest" description="Disordered" evidence="1">
    <location>
        <begin position="131"/>
        <end position="158"/>
    </location>
</feature>
<accession>A0A8X6LR30</accession>
<organism evidence="3 4">
    <name type="scientific">Trichonephila clavata</name>
    <name type="common">Joro spider</name>
    <name type="synonym">Nephila clavata</name>
    <dbReference type="NCBI Taxonomy" id="2740835"/>
    <lineage>
        <taxon>Eukaryota</taxon>
        <taxon>Metazoa</taxon>
        <taxon>Ecdysozoa</taxon>
        <taxon>Arthropoda</taxon>
        <taxon>Chelicerata</taxon>
        <taxon>Arachnida</taxon>
        <taxon>Araneae</taxon>
        <taxon>Araneomorphae</taxon>
        <taxon>Entelegynae</taxon>
        <taxon>Araneoidea</taxon>
        <taxon>Nephilidae</taxon>
        <taxon>Trichonephila</taxon>
    </lineage>
</organism>
<dbReference type="CDD" id="cd23817">
    <property type="entry name" value="RWD-RWDD4"/>
    <property type="match status" value="1"/>
</dbReference>
<feature type="compositionally biased region" description="Basic and acidic residues" evidence="1">
    <location>
        <begin position="148"/>
        <end position="158"/>
    </location>
</feature>
<dbReference type="Proteomes" id="UP000887116">
    <property type="component" value="Unassembled WGS sequence"/>
</dbReference>
<protein>
    <submittedName>
        <fullName evidence="3">RWD domain-containing protein 4</fullName>
    </submittedName>
</protein>
<dbReference type="Pfam" id="PF05773">
    <property type="entry name" value="RWD"/>
    <property type="match status" value="1"/>
</dbReference>
<evidence type="ECO:0000259" key="2">
    <source>
        <dbReference type="PROSITE" id="PS50908"/>
    </source>
</evidence>
<dbReference type="SMART" id="SM00591">
    <property type="entry name" value="RWD"/>
    <property type="match status" value="1"/>
</dbReference>
<comment type="caution">
    <text evidence="3">The sequence shown here is derived from an EMBL/GenBank/DDBJ whole genome shotgun (WGS) entry which is preliminary data.</text>
</comment>
<dbReference type="PANTHER" id="PTHR21275">
    <property type="entry name" value="RWD DOMAIN-CONTAINING PROTEIN 4"/>
    <property type="match status" value="1"/>
</dbReference>
<dbReference type="OrthoDB" id="10045773at2759"/>
<dbReference type="Gene3D" id="3.10.110.10">
    <property type="entry name" value="Ubiquitin Conjugating Enzyme"/>
    <property type="match status" value="1"/>
</dbReference>
<dbReference type="InterPro" id="IPR042770">
    <property type="entry name" value="RWDD4"/>
</dbReference>
<sequence>MSCEELQEEEREVLLSIYDGDKCFRQLSSTSFQYKIGEDDNPKSFLLEISWVSQYPNVPPTINLDAFYNKKLIPEVKSAIINKLLEEAGMQIGTPMTYTLFELAKDNAEELTKLQPECLISPEEETAIEAVSAKKEKKPQLSKQQKRRLAERLDAKGERPRGWDWVDVVKHLSQIGSKTDTT</sequence>
<keyword evidence="4" id="KW-1185">Reference proteome</keyword>
<dbReference type="AlphaFoldDB" id="A0A8X6LR30"/>
<evidence type="ECO:0000256" key="1">
    <source>
        <dbReference type="SAM" id="MobiDB-lite"/>
    </source>
</evidence>
<evidence type="ECO:0000313" key="4">
    <source>
        <dbReference type="Proteomes" id="UP000887116"/>
    </source>
</evidence>
<proteinExistence type="predicted"/>
<gene>
    <name evidence="3" type="primary">Rwdd4</name>
    <name evidence="3" type="ORF">TNCT_408681</name>
</gene>
<dbReference type="InterPro" id="IPR006575">
    <property type="entry name" value="RWD_dom"/>
</dbReference>
<name>A0A8X6LR30_TRICU</name>
<dbReference type="PANTHER" id="PTHR21275:SF1">
    <property type="entry name" value="RWD DOMAIN-CONTAINING PROTEIN 4"/>
    <property type="match status" value="1"/>
</dbReference>
<feature type="domain" description="RWD" evidence="2">
    <location>
        <begin position="9"/>
        <end position="111"/>
    </location>
</feature>
<dbReference type="EMBL" id="BMAO01037750">
    <property type="protein sequence ID" value="GFR19871.1"/>
    <property type="molecule type" value="Genomic_DNA"/>
</dbReference>
<dbReference type="PROSITE" id="PS50908">
    <property type="entry name" value="RWD"/>
    <property type="match status" value="1"/>
</dbReference>
<reference evidence="3" key="1">
    <citation type="submission" date="2020-07" db="EMBL/GenBank/DDBJ databases">
        <title>Multicomponent nature underlies the extraordinary mechanical properties of spider dragline silk.</title>
        <authorList>
            <person name="Kono N."/>
            <person name="Nakamura H."/>
            <person name="Mori M."/>
            <person name="Yoshida Y."/>
            <person name="Ohtoshi R."/>
            <person name="Malay A.D."/>
            <person name="Moran D.A.P."/>
            <person name="Tomita M."/>
            <person name="Numata K."/>
            <person name="Arakawa K."/>
        </authorList>
    </citation>
    <scope>NUCLEOTIDE SEQUENCE</scope>
</reference>